<dbReference type="InterPro" id="IPR011006">
    <property type="entry name" value="CheY-like_superfamily"/>
</dbReference>
<keyword evidence="1" id="KW-0597">Phosphoprotein</keyword>
<dbReference type="PROSITE" id="PS50043">
    <property type="entry name" value="HTH_LUXR_2"/>
    <property type="match status" value="1"/>
</dbReference>
<dbReference type="GO" id="GO:0003677">
    <property type="term" value="F:DNA binding"/>
    <property type="evidence" value="ECO:0007669"/>
    <property type="project" value="UniProtKB-KW"/>
</dbReference>
<proteinExistence type="predicted"/>
<accession>X1RF94</accession>
<evidence type="ECO:0000256" key="3">
    <source>
        <dbReference type="ARBA" id="ARBA00023125"/>
    </source>
</evidence>
<keyword evidence="4" id="KW-0804">Transcription</keyword>
<dbReference type="SMART" id="SM00448">
    <property type="entry name" value="REC"/>
    <property type="match status" value="1"/>
</dbReference>
<dbReference type="EMBL" id="BARW01004318">
    <property type="protein sequence ID" value="GAI61820.1"/>
    <property type="molecule type" value="Genomic_DNA"/>
</dbReference>
<dbReference type="InterPro" id="IPR058245">
    <property type="entry name" value="NreC/VraR/RcsB-like_REC"/>
</dbReference>
<feature type="domain" description="HTH luxR-type" evidence="5">
    <location>
        <begin position="120"/>
        <end position="185"/>
    </location>
</feature>
<dbReference type="PROSITE" id="PS50110">
    <property type="entry name" value="RESPONSE_REGULATORY"/>
    <property type="match status" value="1"/>
</dbReference>
<evidence type="ECO:0000313" key="7">
    <source>
        <dbReference type="EMBL" id="GAI61820.1"/>
    </source>
</evidence>
<comment type="caution">
    <text evidence="7">The sequence shown here is derived from an EMBL/GenBank/DDBJ whole genome shotgun (WGS) entry which is preliminary data.</text>
</comment>
<dbReference type="Pfam" id="PF00196">
    <property type="entry name" value="GerE"/>
    <property type="match status" value="1"/>
</dbReference>
<sequence length="191" mass="20877">MEVVAEAYNGREAVEIVRKLKPNLVLMDVSMPKLNGIEAAQQIIRDNPNVKILALSAYCDKRFVTDMLKAGASGYVLKDVLSDELIRAIKAVMSNGWYLSAKIAGIVIRDIVQPGTPGVDSPALDGLTSKERELLQMLAENKMSKEIARILHVSVKTVDARRRSITSKLGISGIADLTKLAIREGLTSLEF</sequence>
<dbReference type="GO" id="GO:0000160">
    <property type="term" value="P:phosphorelay signal transduction system"/>
    <property type="evidence" value="ECO:0007669"/>
    <property type="project" value="InterPro"/>
</dbReference>
<dbReference type="AlphaFoldDB" id="X1RF94"/>
<protein>
    <recommendedName>
        <fullName evidence="8">Response regulatory domain-containing protein</fullName>
    </recommendedName>
</protein>
<dbReference type="SUPFAM" id="SSF46894">
    <property type="entry name" value="C-terminal effector domain of the bipartite response regulators"/>
    <property type="match status" value="1"/>
</dbReference>
<dbReference type="InterPro" id="IPR016032">
    <property type="entry name" value="Sig_transdc_resp-reg_C-effctor"/>
</dbReference>
<dbReference type="PANTHER" id="PTHR43214:SF41">
    <property type="entry name" value="NITRATE_NITRITE RESPONSE REGULATOR PROTEIN NARP"/>
    <property type="match status" value="1"/>
</dbReference>
<name>X1RF94_9ZZZZ</name>
<gene>
    <name evidence="7" type="ORF">S12H4_10212</name>
</gene>
<dbReference type="Gene3D" id="3.40.50.2300">
    <property type="match status" value="1"/>
</dbReference>
<dbReference type="SMART" id="SM00421">
    <property type="entry name" value="HTH_LUXR"/>
    <property type="match status" value="1"/>
</dbReference>
<dbReference type="InterPro" id="IPR000792">
    <property type="entry name" value="Tscrpt_reg_LuxR_C"/>
</dbReference>
<evidence type="ECO:0000256" key="4">
    <source>
        <dbReference type="ARBA" id="ARBA00023163"/>
    </source>
</evidence>
<dbReference type="InterPro" id="IPR039420">
    <property type="entry name" value="WalR-like"/>
</dbReference>
<dbReference type="Pfam" id="PF00072">
    <property type="entry name" value="Response_reg"/>
    <property type="match status" value="1"/>
</dbReference>
<dbReference type="GO" id="GO:0006355">
    <property type="term" value="P:regulation of DNA-templated transcription"/>
    <property type="evidence" value="ECO:0007669"/>
    <property type="project" value="InterPro"/>
</dbReference>
<evidence type="ECO:0000256" key="2">
    <source>
        <dbReference type="ARBA" id="ARBA00023015"/>
    </source>
</evidence>
<evidence type="ECO:0000259" key="6">
    <source>
        <dbReference type="PROSITE" id="PS50110"/>
    </source>
</evidence>
<evidence type="ECO:0008006" key="8">
    <source>
        <dbReference type="Google" id="ProtNLM"/>
    </source>
</evidence>
<feature type="domain" description="Response regulatory" evidence="6">
    <location>
        <begin position="1"/>
        <end position="93"/>
    </location>
</feature>
<dbReference type="PANTHER" id="PTHR43214">
    <property type="entry name" value="TWO-COMPONENT RESPONSE REGULATOR"/>
    <property type="match status" value="1"/>
</dbReference>
<dbReference type="CDD" id="cd17535">
    <property type="entry name" value="REC_NarL-like"/>
    <property type="match status" value="1"/>
</dbReference>
<organism evidence="7">
    <name type="scientific">marine sediment metagenome</name>
    <dbReference type="NCBI Taxonomy" id="412755"/>
    <lineage>
        <taxon>unclassified sequences</taxon>
        <taxon>metagenomes</taxon>
        <taxon>ecological metagenomes</taxon>
    </lineage>
</organism>
<evidence type="ECO:0000256" key="1">
    <source>
        <dbReference type="ARBA" id="ARBA00022553"/>
    </source>
</evidence>
<dbReference type="InterPro" id="IPR001789">
    <property type="entry name" value="Sig_transdc_resp-reg_receiver"/>
</dbReference>
<keyword evidence="3" id="KW-0238">DNA-binding</keyword>
<dbReference type="CDD" id="cd06170">
    <property type="entry name" value="LuxR_C_like"/>
    <property type="match status" value="1"/>
</dbReference>
<evidence type="ECO:0000259" key="5">
    <source>
        <dbReference type="PROSITE" id="PS50043"/>
    </source>
</evidence>
<dbReference type="PRINTS" id="PR00038">
    <property type="entry name" value="HTHLUXR"/>
</dbReference>
<dbReference type="SUPFAM" id="SSF52172">
    <property type="entry name" value="CheY-like"/>
    <property type="match status" value="1"/>
</dbReference>
<keyword evidence="2" id="KW-0805">Transcription regulation</keyword>
<reference evidence="7" key="1">
    <citation type="journal article" date="2014" name="Front. Microbiol.">
        <title>High frequency of phylogenetically diverse reductive dehalogenase-homologous genes in deep subseafloor sedimentary metagenomes.</title>
        <authorList>
            <person name="Kawai M."/>
            <person name="Futagami T."/>
            <person name="Toyoda A."/>
            <person name="Takaki Y."/>
            <person name="Nishi S."/>
            <person name="Hori S."/>
            <person name="Arai W."/>
            <person name="Tsubouchi T."/>
            <person name="Morono Y."/>
            <person name="Uchiyama I."/>
            <person name="Ito T."/>
            <person name="Fujiyama A."/>
            <person name="Inagaki F."/>
            <person name="Takami H."/>
        </authorList>
    </citation>
    <scope>NUCLEOTIDE SEQUENCE</scope>
    <source>
        <strain evidence="7">Expedition CK06-06</strain>
    </source>
</reference>